<feature type="region of interest" description="Disordered" evidence="2">
    <location>
        <begin position="150"/>
        <end position="222"/>
    </location>
</feature>
<feature type="coiled-coil region" evidence="1">
    <location>
        <begin position="748"/>
        <end position="775"/>
    </location>
</feature>
<dbReference type="PANTHER" id="PTHR33096">
    <property type="entry name" value="CXC2 DOMAIN-CONTAINING PROTEIN"/>
    <property type="match status" value="1"/>
</dbReference>
<accession>A0A4Y9Y3C7</accession>
<dbReference type="EMBL" id="SEKV01000517">
    <property type="protein sequence ID" value="TFY56283.1"/>
    <property type="molecule type" value="Genomic_DNA"/>
</dbReference>
<evidence type="ECO:0000256" key="2">
    <source>
        <dbReference type="SAM" id="MobiDB-lite"/>
    </source>
</evidence>
<feature type="region of interest" description="Disordered" evidence="2">
    <location>
        <begin position="1207"/>
        <end position="1286"/>
    </location>
</feature>
<evidence type="ECO:0000313" key="4">
    <source>
        <dbReference type="Proteomes" id="UP000298390"/>
    </source>
</evidence>
<sequence length="1370" mass="152784">MGTRTRVVTSAPAGRGRRVRTSKGVKQLESDKVLAAQKQALLRSGLTTQSKRILDELQGTKPAVEDLDVAMDVDLVVGGTDIDEWIDEVDDEGTFAHALRDILDSTWKPAASKYSQTWRQRLERSDHQWRGLMPELIDAYLEWRHPPSEFSTPASTTAPLRPRATSSPPSGASVPSAAGASVQSPLASAPSIPPDLDSGSAMPPNLPSVSSNMQSSPDLPGFGQQADAGEYDFSIDVFNIQTLQQSVRIRCPADMTSGAKALVLHGYLGTSPTKPSLAIALETLEHLRRIRLFCASYSVEAFTKLLCYYYKIPFRRRFRLAVADAYDVYLGIIRAVRSRVRAALAEDGPNWRVLNACPACSFELEDEPALRWSRMFCLDGNNSLKRMAPTEKHKRGDMRVLDDSDYFLSHEYVDTFAHEVKSRGRRVDADESESEETPVSRPQIGADPDDGDPSDAVPDDSPLASCTRNWKAAAGEAQKKMWGIFDESGIFAGACPHGLILWLADMVKSGELAKYPLSMTAKALDVFEGAHLEAYDIGCSYGETIRRSRLGAEFKRRQCRSCVNTFHGYTHNIACQCTHHPNVIDGMGLDDLETLERIFSASNHLASITRYATPYRRRLLIEQYFQQWDDEKYAYLSQHIYDRLVQANEIITTEALPLAEMMAANHVDLGTVHHWYKEEREYFQTLGKEVPWDVHAMAYVEALQELQVAQENFNKANGDFLASVPDGYHFLPPSDSPIVDYNKEASRTRRLETEKRILRERLQSAENEVAALEVQMGITKRWQASDAEYSSTVQYVSQRKYHRALDKLQGLVVQRLFELHKLNLQHTAYKVRTHIAKALQRRCKAIRNAVKAYNAAAVALDPPRPTVDWEKVSHYSFLDEFSLLCDTRDDVRKKPWATSSGREIIRRSRRIERAREQVVRSCVEARRLYSSIAEENARFMRIIENLAKENSPVLGPVIEYVERRTNAHARHLVRLRQIEALPAFDVSFVNMAVSKPRGPGRFVVLGGEMRYRGVRGVQYVTVVICPSLYAFSDLYSPGIARGDYKKPLPVIITCETDEEAARLAKLQPFFDLAGQSLDPEPNIVTGIALSLLTDEDAMGICQEQDAEHTRAQGNWEAYTIVQGDRCGVYTHWAYVEPNAKGDEARAIGGGGTKYAGFKSMANAIVWYLYKGGDSPDARRGLPPIVQAVLNNTKASPADLISEFADMTLSSDQPGSPPLTPVRPRPRAVPSRTPTARISSSARSASTSRYYSPATSIPTPSSPVRLPPYATPSRAPGQTASTNRTRSAGDYIIVRTLPGALPVPTDVDIPTLGLTADDYVWRHGWDNATQSAFVHAYHSTRTKQDFVKHLMLQGAPGAEMEYLHELIAGHQ</sequence>
<evidence type="ECO:0000313" key="3">
    <source>
        <dbReference type="EMBL" id="TFY56283.1"/>
    </source>
</evidence>
<comment type="caution">
    <text evidence="3">The sequence shown here is derived from an EMBL/GenBank/DDBJ whole genome shotgun (WGS) entry which is preliminary data.</text>
</comment>
<dbReference type="STRING" id="34475.A0A4Y9Y3C7"/>
<proteinExistence type="predicted"/>
<organism evidence="3 4">
    <name type="scientific">Rhodofomes roseus</name>
    <dbReference type="NCBI Taxonomy" id="34475"/>
    <lineage>
        <taxon>Eukaryota</taxon>
        <taxon>Fungi</taxon>
        <taxon>Dikarya</taxon>
        <taxon>Basidiomycota</taxon>
        <taxon>Agaricomycotina</taxon>
        <taxon>Agaricomycetes</taxon>
        <taxon>Polyporales</taxon>
        <taxon>Rhodofomes</taxon>
    </lineage>
</organism>
<dbReference type="InterPro" id="IPR040521">
    <property type="entry name" value="KDZ"/>
</dbReference>
<feature type="compositionally biased region" description="Low complexity" evidence="2">
    <location>
        <begin position="166"/>
        <end position="185"/>
    </location>
</feature>
<dbReference type="PANTHER" id="PTHR33096:SF1">
    <property type="entry name" value="CXC1-LIKE CYSTEINE CLUSTER ASSOCIATED WITH KDZ TRANSPOSASES DOMAIN-CONTAINING PROTEIN"/>
    <property type="match status" value="1"/>
</dbReference>
<reference evidence="3 4" key="1">
    <citation type="submission" date="2019-01" db="EMBL/GenBank/DDBJ databases">
        <title>Genome sequencing of the rare red list fungi Fomitopsis rosea.</title>
        <authorList>
            <person name="Buettner E."/>
            <person name="Kellner H."/>
        </authorList>
    </citation>
    <scope>NUCLEOTIDE SEQUENCE [LARGE SCALE GENOMIC DNA]</scope>
    <source>
        <strain evidence="3 4">DSM 105464</strain>
    </source>
</reference>
<name>A0A4Y9Y3C7_9APHY</name>
<feature type="compositionally biased region" description="Low complexity" evidence="2">
    <location>
        <begin position="1227"/>
        <end position="1262"/>
    </location>
</feature>
<feature type="compositionally biased region" description="Polar residues" evidence="2">
    <location>
        <begin position="1275"/>
        <end position="1285"/>
    </location>
</feature>
<dbReference type="Pfam" id="PF18758">
    <property type="entry name" value="KDZ"/>
    <property type="match status" value="1"/>
</dbReference>
<evidence type="ECO:0000256" key="1">
    <source>
        <dbReference type="SAM" id="Coils"/>
    </source>
</evidence>
<gene>
    <name evidence="3" type="ORF">EVJ58_g7737</name>
</gene>
<feature type="compositionally biased region" description="Polar residues" evidence="2">
    <location>
        <begin position="207"/>
        <end position="217"/>
    </location>
</feature>
<keyword evidence="1" id="KW-0175">Coiled coil</keyword>
<dbReference type="Proteomes" id="UP000298390">
    <property type="component" value="Unassembled WGS sequence"/>
</dbReference>
<feature type="region of interest" description="Disordered" evidence="2">
    <location>
        <begin position="423"/>
        <end position="462"/>
    </location>
</feature>
<protein>
    <submittedName>
        <fullName evidence="3">Uncharacterized protein</fullName>
    </submittedName>
</protein>